<accession>A0A6J4J3C9</accession>
<dbReference type="EMBL" id="CADCSZ010000188">
    <property type="protein sequence ID" value="CAA9266840.1"/>
    <property type="molecule type" value="Genomic_DNA"/>
</dbReference>
<evidence type="ECO:0000313" key="2">
    <source>
        <dbReference type="EMBL" id="CAA9266840.1"/>
    </source>
</evidence>
<feature type="compositionally biased region" description="Basic and acidic residues" evidence="1">
    <location>
        <begin position="16"/>
        <end position="28"/>
    </location>
</feature>
<name>A0A6J4J3C9_9ACTN</name>
<proteinExistence type="predicted"/>
<organism evidence="2">
    <name type="scientific">uncultured Acidimicrobiales bacterium</name>
    <dbReference type="NCBI Taxonomy" id="310071"/>
    <lineage>
        <taxon>Bacteria</taxon>
        <taxon>Bacillati</taxon>
        <taxon>Actinomycetota</taxon>
        <taxon>Acidimicrobiia</taxon>
        <taxon>Acidimicrobiales</taxon>
        <taxon>environmental samples</taxon>
    </lineage>
</organism>
<evidence type="ECO:0000256" key="1">
    <source>
        <dbReference type="SAM" id="MobiDB-lite"/>
    </source>
</evidence>
<protein>
    <submittedName>
        <fullName evidence="2">Uncharacterized protein</fullName>
    </submittedName>
</protein>
<feature type="region of interest" description="Disordered" evidence="1">
    <location>
        <begin position="14"/>
        <end position="33"/>
    </location>
</feature>
<dbReference type="AlphaFoldDB" id="A0A6J4J3C9"/>
<sequence length="144" mass="15916">MTREVVATRRRRLLRRGMEHTGRKERQDGGVTGLSKDGDDVVVRLGWLEKVGAFHGDVRFPRSAVRDVRVVERPVSEVSGVRMPGTGLPGVIALGTWRRRGGKDFVAIYRGRPGVVIDLDRAAAGFDRLIVSVDDPDETLLLTT</sequence>
<reference evidence="2" key="1">
    <citation type="submission" date="2020-02" db="EMBL/GenBank/DDBJ databases">
        <authorList>
            <person name="Meier V. D."/>
        </authorList>
    </citation>
    <scope>NUCLEOTIDE SEQUENCE</scope>
    <source>
        <strain evidence="2">AVDCRST_MAG76</strain>
    </source>
</reference>
<gene>
    <name evidence="2" type="ORF">AVDCRST_MAG76-3129</name>
</gene>